<keyword evidence="2" id="KW-1185">Reference proteome</keyword>
<accession>A0A5C6M6N9</accession>
<organism evidence="1 2">
    <name type="scientific">Planctomyces bekefii</name>
    <dbReference type="NCBI Taxonomy" id="1653850"/>
    <lineage>
        <taxon>Bacteria</taxon>
        <taxon>Pseudomonadati</taxon>
        <taxon>Planctomycetota</taxon>
        <taxon>Planctomycetia</taxon>
        <taxon>Planctomycetales</taxon>
        <taxon>Planctomycetaceae</taxon>
        <taxon>Planctomyces</taxon>
    </lineage>
</organism>
<dbReference type="Proteomes" id="UP000321083">
    <property type="component" value="Unassembled WGS sequence"/>
</dbReference>
<evidence type="ECO:0000313" key="1">
    <source>
        <dbReference type="EMBL" id="TWW09809.1"/>
    </source>
</evidence>
<gene>
    <name evidence="1" type="ORF">E3A20_10650</name>
</gene>
<dbReference type="EMBL" id="SRHE01000174">
    <property type="protein sequence ID" value="TWW09809.1"/>
    <property type="molecule type" value="Genomic_DNA"/>
</dbReference>
<sequence length="90" mass="9241">MEEVSGCGEFECWFEGSKQCEGTLCGGCGPDLQYGLQLRVGGAELLLIEEGGGRADECVCVPFGVVFGGSGGFGQEQGPLERRTAGDCGG</sequence>
<reference evidence="1 2" key="1">
    <citation type="submission" date="2019-08" db="EMBL/GenBank/DDBJ databases">
        <title>100 year-old enigma solved: identification of Planctomyces bekefii, the type genus and species of the phylum Planctomycetes.</title>
        <authorList>
            <person name="Svetlana D.N."/>
            <person name="Overmann J."/>
        </authorList>
    </citation>
    <scope>NUCLEOTIDE SEQUENCE [LARGE SCALE GENOMIC DNA]</scope>
    <source>
        <strain evidence="1">Phe10_nw2017</strain>
    </source>
</reference>
<reference evidence="1 2" key="2">
    <citation type="submission" date="2019-08" db="EMBL/GenBank/DDBJ databases">
        <authorList>
            <person name="Henke P."/>
        </authorList>
    </citation>
    <scope>NUCLEOTIDE SEQUENCE [LARGE SCALE GENOMIC DNA]</scope>
    <source>
        <strain evidence="1">Phe10_nw2017</strain>
    </source>
</reference>
<protein>
    <submittedName>
        <fullName evidence="1">Uncharacterized protein</fullName>
    </submittedName>
</protein>
<name>A0A5C6M6N9_9PLAN</name>
<evidence type="ECO:0000313" key="2">
    <source>
        <dbReference type="Proteomes" id="UP000321083"/>
    </source>
</evidence>
<proteinExistence type="predicted"/>
<dbReference type="AlphaFoldDB" id="A0A5C6M6N9"/>
<comment type="caution">
    <text evidence="1">The sequence shown here is derived from an EMBL/GenBank/DDBJ whole genome shotgun (WGS) entry which is preliminary data.</text>
</comment>